<dbReference type="GO" id="GO:0006096">
    <property type="term" value="P:glycolytic process"/>
    <property type="evidence" value="ECO:0007669"/>
    <property type="project" value="UniProtKB-KW"/>
</dbReference>
<reference evidence="8 9" key="1">
    <citation type="submission" date="2019-03" db="EMBL/GenBank/DDBJ databases">
        <title>Genomic Encyclopedia of Type Strains, Phase IV (KMG-IV): sequencing the most valuable type-strain genomes for metagenomic binning, comparative biology and taxonomic classification.</title>
        <authorList>
            <person name="Goeker M."/>
        </authorList>
    </citation>
    <scope>NUCLEOTIDE SEQUENCE [LARGE SCALE GENOMIC DNA]</scope>
    <source>
        <strain evidence="8 9">DSM 28559</strain>
    </source>
</reference>
<proteinExistence type="inferred from homology"/>
<feature type="binding site" evidence="6">
    <location>
        <position position="57"/>
    </location>
    <ligand>
        <name>substrate</name>
    </ligand>
</feature>
<dbReference type="SMART" id="SM00855">
    <property type="entry name" value="PGAM"/>
    <property type="match status" value="1"/>
</dbReference>
<keyword evidence="4" id="KW-0413">Isomerase</keyword>
<evidence type="ECO:0000256" key="7">
    <source>
        <dbReference type="PIRSR" id="PIRSR613078-3"/>
    </source>
</evidence>
<protein>
    <recommendedName>
        <fullName evidence="2">phosphoglycerate mutase (2,3-diphosphoglycerate-dependent)</fullName>
        <ecNumber evidence="2">5.4.2.11</ecNumber>
    </recommendedName>
</protein>
<comment type="caution">
    <text evidence="8">The sequence shown here is derived from an EMBL/GenBank/DDBJ whole genome shotgun (WGS) entry which is preliminary data.</text>
</comment>
<dbReference type="OrthoDB" id="9781415at2"/>
<evidence type="ECO:0000313" key="8">
    <source>
        <dbReference type="EMBL" id="TCO84003.1"/>
    </source>
</evidence>
<feature type="active site" description="Tele-phosphohistidine intermediate" evidence="5">
    <location>
        <position position="8"/>
    </location>
</feature>
<comment type="similarity">
    <text evidence="1">Belongs to the phosphoglycerate mutase family. BPG-dependent PGAM subfamily.</text>
</comment>
<dbReference type="EC" id="5.4.2.11" evidence="2"/>
<dbReference type="AlphaFoldDB" id="A0A4R2LVJ6"/>
<name>A0A4R2LVJ6_9FIRM</name>
<feature type="active site" description="Proton donor/acceptor" evidence="5">
    <location>
        <position position="81"/>
    </location>
</feature>
<dbReference type="RefSeq" id="WP_132092550.1">
    <property type="nucleotide sequence ID" value="NZ_JANKAQ010000011.1"/>
</dbReference>
<evidence type="ECO:0000313" key="9">
    <source>
        <dbReference type="Proteomes" id="UP000295711"/>
    </source>
</evidence>
<keyword evidence="3" id="KW-0324">Glycolysis</keyword>
<dbReference type="InterPro" id="IPR029033">
    <property type="entry name" value="His_PPase_superfam"/>
</dbReference>
<dbReference type="GO" id="GO:0004619">
    <property type="term" value="F:phosphoglycerate mutase activity"/>
    <property type="evidence" value="ECO:0007669"/>
    <property type="project" value="UniProtKB-EC"/>
</dbReference>
<organism evidence="8 9">
    <name type="scientific">Frisingicoccus caecimuris</name>
    <dbReference type="NCBI Taxonomy" id="1796636"/>
    <lineage>
        <taxon>Bacteria</taxon>
        <taxon>Bacillati</taxon>
        <taxon>Bacillota</taxon>
        <taxon>Clostridia</taxon>
        <taxon>Lachnospirales</taxon>
        <taxon>Lachnospiraceae</taxon>
        <taxon>Frisingicoccus</taxon>
    </lineage>
</organism>
<dbReference type="PANTHER" id="PTHR11931">
    <property type="entry name" value="PHOSPHOGLYCERATE MUTASE"/>
    <property type="match status" value="1"/>
</dbReference>
<dbReference type="InterPro" id="IPR005952">
    <property type="entry name" value="Phosphogly_mut1"/>
</dbReference>
<dbReference type="Gene3D" id="3.40.50.1240">
    <property type="entry name" value="Phosphoglycerate mutase-like"/>
    <property type="match status" value="1"/>
</dbReference>
<evidence type="ECO:0000256" key="5">
    <source>
        <dbReference type="PIRSR" id="PIRSR613078-1"/>
    </source>
</evidence>
<evidence type="ECO:0000256" key="6">
    <source>
        <dbReference type="PIRSR" id="PIRSR613078-2"/>
    </source>
</evidence>
<accession>A0A4R2LVJ6</accession>
<feature type="binding site" evidence="6">
    <location>
        <begin position="7"/>
        <end position="14"/>
    </location>
    <ligand>
        <name>substrate</name>
    </ligand>
</feature>
<sequence length="206" mass="23641">MELYIVRHGKTYWNDEKRIQGWADIELTESGRQVAFDSAEGMKDIHFDGIYSSPLKRAYETACILKGARELPVVVDERIKEIGFGVLEGADFTKIRGDKTSKFTAFFDAPEVYEAPEGGESIQEVCDRAEDFLKEIIEKHKNDERIMIVAHGAVNKAMMHYIRKNEIKDLWEGSLQRNCGVTIVDCRDSQFDVIADNKVFYEYKKA</sequence>
<dbReference type="CDD" id="cd07067">
    <property type="entry name" value="HP_PGM_like"/>
    <property type="match status" value="1"/>
</dbReference>
<evidence type="ECO:0000256" key="3">
    <source>
        <dbReference type="ARBA" id="ARBA00023152"/>
    </source>
</evidence>
<keyword evidence="9" id="KW-1185">Reference proteome</keyword>
<dbReference type="PIRSF" id="PIRSF000709">
    <property type="entry name" value="6PFK_2-Ptase"/>
    <property type="match status" value="1"/>
</dbReference>
<dbReference type="EMBL" id="SLXA01000010">
    <property type="protein sequence ID" value="TCO84003.1"/>
    <property type="molecule type" value="Genomic_DNA"/>
</dbReference>
<dbReference type="SUPFAM" id="SSF53254">
    <property type="entry name" value="Phosphoglycerate mutase-like"/>
    <property type="match status" value="1"/>
</dbReference>
<dbReference type="InterPro" id="IPR013078">
    <property type="entry name" value="His_Pase_superF_clade-1"/>
</dbReference>
<evidence type="ECO:0000256" key="1">
    <source>
        <dbReference type="ARBA" id="ARBA00006717"/>
    </source>
</evidence>
<dbReference type="Proteomes" id="UP000295711">
    <property type="component" value="Unassembled WGS sequence"/>
</dbReference>
<evidence type="ECO:0000256" key="4">
    <source>
        <dbReference type="ARBA" id="ARBA00023235"/>
    </source>
</evidence>
<feature type="site" description="Transition state stabilizer" evidence="7">
    <location>
        <position position="151"/>
    </location>
</feature>
<gene>
    <name evidence="8" type="ORF">EV212_11026</name>
</gene>
<dbReference type="Pfam" id="PF00300">
    <property type="entry name" value="His_Phos_1"/>
    <property type="match status" value="1"/>
</dbReference>
<evidence type="ECO:0000256" key="2">
    <source>
        <dbReference type="ARBA" id="ARBA00012028"/>
    </source>
</evidence>